<evidence type="ECO:0000256" key="1">
    <source>
        <dbReference type="SAM" id="MobiDB-lite"/>
    </source>
</evidence>
<organism evidence="2 3">
    <name type="scientific">Crinalium epipsammum PCC 9333</name>
    <dbReference type="NCBI Taxonomy" id="1173022"/>
    <lineage>
        <taxon>Bacteria</taxon>
        <taxon>Bacillati</taxon>
        <taxon>Cyanobacteriota</taxon>
        <taxon>Cyanophyceae</taxon>
        <taxon>Gomontiellales</taxon>
        <taxon>Gomontiellaceae</taxon>
        <taxon>Crinalium</taxon>
    </lineage>
</organism>
<accession>K9W5K5</accession>
<keyword evidence="2" id="KW-0614">Plasmid</keyword>
<dbReference type="KEGG" id="cep:Cri9333_4858"/>
<feature type="region of interest" description="Disordered" evidence="1">
    <location>
        <begin position="109"/>
        <end position="137"/>
    </location>
</feature>
<dbReference type="AlphaFoldDB" id="K9W5K5"/>
<evidence type="ECO:0000313" key="2">
    <source>
        <dbReference type="EMBL" id="AFZ15623.1"/>
    </source>
</evidence>
<name>K9W5K5_9CYAN</name>
<dbReference type="OrthoDB" id="490246at2"/>
<dbReference type="Proteomes" id="UP000010472">
    <property type="component" value="Plasmid pCRI9333.03"/>
</dbReference>
<keyword evidence="3" id="KW-1185">Reference proteome</keyword>
<dbReference type="HOGENOM" id="CLU_1719282_0_0_3"/>
<dbReference type="EMBL" id="CP003623">
    <property type="protein sequence ID" value="AFZ15623.1"/>
    <property type="molecule type" value="Genomic_DNA"/>
</dbReference>
<feature type="compositionally biased region" description="Low complexity" evidence="1">
    <location>
        <begin position="109"/>
        <end position="127"/>
    </location>
</feature>
<geneLocation type="plasmid" evidence="2 3">
    <name>pCRI9333.03</name>
</geneLocation>
<protein>
    <submittedName>
        <fullName evidence="2">Uncharacterized protein</fullName>
    </submittedName>
</protein>
<dbReference type="RefSeq" id="WP_015205619.1">
    <property type="nucleotide sequence ID" value="NC_019754.1"/>
</dbReference>
<gene>
    <name evidence="2" type="ORF">Cri9333_4858</name>
</gene>
<evidence type="ECO:0000313" key="3">
    <source>
        <dbReference type="Proteomes" id="UP000010472"/>
    </source>
</evidence>
<sequence length="153" mass="17432">MNDNDKLPRKKSIDFKLRFQSLEDTPEGVVLSYLNDKGARESKDLIWQFLRMYVLPLAYKEKGNLSDEKLRVMALEACNALENYASYIRQVFFLERPIQPIINGQNYAQAQPLPTPQQSQPEQSQSPHKGLQLGGGAVKVKDIEAVFGEDEDM</sequence>
<reference evidence="2 3" key="1">
    <citation type="submission" date="2012-06" db="EMBL/GenBank/DDBJ databases">
        <title>Finished plasmid 3 of genome of Crinalium epipsammum PCC 9333.</title>
        <authorList>
            <consortium name="US DOE Joint Genome Institute"/>
            <person name="Gugger M."/>
            <person name="Coursin T."/>
            <person name="Rippka R."/>
            <person name="Tandeau De Marsac N."/>
            <person name="Huntemann M."/>
            <person name="Wei C.-L."/>
            <person name="Han J."/>
            <person name="Detter J.C."/>
            <person name="Han C."/>
            <person name="Tapia R."/>
            <person name="Davenport K."/>
            <person name="Daligault H."/>
            <person name="Erkkila T."/>
            <person name="Gu W."/>
            <person name="Munk A.C.C."/>
            <person name="Teshima H."/>
            <person name="Xu Y."/>
            <person name="Chain P."/>
            <person name="Chen A."/>
            <person name="Krypides N."/>
            <person name="Mavromatis K."/>
            <person name="Markowitz V."/>
            <person name="Szeto E."/>
            <person name="Ivanova N."/>
            <person name="Mikhailova N."/>
            <person name="Ovchinnikova G."/>
            <person name="Pagani I."/>
            <person name="Pati A."/>
            <person name="Goodwin L."/>
            <person name="Peters L."/>
            <person name="Pitluck S."/>
            <person name="Woyke T."/>
            <person name="Kerfeld C."/>
        </authorList>
    </citation>
    <scope>NUCLEOTIDE SEQUENCE [LARGE SCALE GENOMIC DNA]</scope>
    <source>
        <strain evidence="2 3">PCC 9333</strain>
        <plasmid evidence="3">Plasmid pCRI9333.03</plasmid>
    </source>
</reference>
<proteinExistence type="predicted"/>